<dbReference type="Proteomes" id="UP000051063">
    <property type="component" value="Unassembled WGS sequence"/>
</dbReference>
<feature type="coiled-coil region" evidence="1">
    <location>
        <begin position="64"/>
        <end position="98"/>
    </location>
</feature>
<gene>
    <name evidence="3" type="ORF">AN963_23715</name>
</gene>
<protein>
    <recommendedName>
        <fullName evidence="5">RNA polymerase subunit sigma-70</fullName>
    </recommendedName>
</protein>
<keyword evidence="2" id="KW-0812">Transmembrane</keyword>
<sequence>MDVVYLILIGVGVLSMVIALFIKAKPAGDFDTMLPTHRTTDKAELEKALQHMGRQIKQEKDWMQKQLDQSHEELLIEVKDLRQRLEQLENGRGVQQIQQVRENVQHEAAIEKLDPKEEDVLVLRERYRRVFELQREGLSLDEIAKRLGAGRGEIDLIFALAAKNERGMADA</sequence>
<reference evidence="3 4" key="1">
    <citation type="submission" date="2015-09" db="EMBL/GenBank/DDBJ databases">
        <title>Genome sequencing project for genomic taxonomy and phylogenomics of Bacillus-like bacteria.</title>
        <authorList>
            <person name="Liu B."/>
            <person name="Wang J."/>
            <person name="Zhu Y."/>
            <person name="Liu G."/>
            <person name="Chen Q."/>
            <person name="Chen Z."/>
            <person name="Lan J."/>
            <person name="Che J."/>
            <person name="Ge C."/>
            <person name="Shi H."/>
            <person name="Pan Z."/>
            <person name="Liu X."/>
        </authorList>
    </citation>
    <scope>NUCLEOTIDE SEQUENCE [LARGE SCALE GENOMIC DNA]</scope>
    <source>
        <strain evidence="3 4">DSM 8552</strain>
    </source>
</reference>
<dbReference type="EMBL" id="LJJB01000013">
    <property type="protein sequence ID" value="KQL44413.1"/>
    <property type="molecule type" value="Genomic_DNA"/>
</dbReference>
<dbReference type="Pfam" id="PF19610">
    <property type="entry name" value="DUF6115"/>
    <property type="match status" value="1"/>
</dbReference>
<accession>A0ABR5N2A2</accession>
<name>A0ABR5N2A2_BRECH</name>
<feature type="transmembrane region" description="Helical" evidence="2">
    <location>
        <begin position="6"/>
        <end position="24"/>
    </location>
</feature>
<evidence type="ECO:0008006" key="5">
    <source>
        <dbReference type="Google" id="ProtNLM"/>
    </source>
</evidence>
<dbReference type="InterPro" id="IPR013324">
    <property type="entry name" value="RNA_pol_sigma_r3/r4-like"/>
</dbReference>
<dbReference type="SUPFAM" id="SSF88659">
    <property type="entry name" value="Sigma3 and sigma4 domains of RNA polymerase sigma factors"/>
    <property type="match status" value="1"/>
</dbReference>
<dbReference type="InterPro" id="IPR046118">
    <property type="entry name" value="DUF6115"/>
</dbReference>
<evidence type="ECO:0000256" key="2">
    <source>
        <dbReference type="SAM" id="Phobius"/>
    </source>
</evidence>
<keyword evidence="4" id="KW-1185">Reference proteome</keyword>
<evidence type="ECO:0000313" key="3">
    <source>
        <dbReference type="EMBL" id="KQL44413.1"/>
    </source>
</evidence>
<comment type="caution">
    <text evidence="3">The sequence shown here is derived from an EMBL/GenBank/DDBJ whole genome shotgun (WGS) entry which is preliminary data.</text>
</comment>
<proteinExistence type="predicted"/>
<evidence type="ECO:0000256" key="1">
    <source>
        <dbReference type="SAM" id="Coils"/>
    </source>
</evidence>
<keyword evidence="2" id="KW-0472">Membrane</keyword>
<keyword evidence="2" id="KW-1133">Transmembrane helix</keyword>
<keyword evidence="1" id="KW-0175">Coiled coil</keyword>
<organism evidence="3 4">
    <name type="scientific">Brevibacillus choshinensis</name>
    <dbReference type="NCBI Taxonomy" id="54911"/>
    <lineage>
        <taxon>Bacteria</taxon>
        <taxon>Bacillati</taxon>
        <taxon>Bacillota</taxon>
        <taxon>Bacilli</taxon>
        <taxon>Bacillales</taxon>
        <taxon>Paenibacillaceae</taxon>
        <taxon>Brevibacillus</taxon>
    </lineage>
</organism>
<evidence type="ECO:0000313" key="4">
    <source>
        <dbReference type="Proteomes" id="UP000051063"/>
    </source>
</evidence>
<dbReference type="RefSeq" id="WP_055747001.1">
    <property type="nucleotide sequence ID" value="NZ_LJJB01000013.1"/>
</dbReference>